<organism evidence="3 4">
    <name type="scientific">Lunasporangiospora selenospora</name>
    <dbReference type="NCBI Taxonomy" id="979761"/>
    <lineage>
        <taxon>Eukaryota</taxon>
        <taxon>Fungi</taxon>
        <taxon>Fungi incertae sedis</taxon>
        <taxon>Mucoromycota</taxon>
        <taxon>Mortierellomycotina</taxon>
        <taxon>Mortierellomycetes</taxon>
        <taxon>Mortierellales</taxon>
        <taxon>Mortierellaceae</taxon>
        <taxon>Lunasporangiospora</taxon>
    </lineage>
</organism>
<evidence type="ECO:0000256" key="1">
    <source>
        <dbReference type="SAM" id="MobiDB-lite"/>
    </source>
</evidence>
<comment type="caution">
    <text evidence="3">The sequence shown here is derived from an EMBL/GenBank/DDBJ whole genome shotgun (WGS) entry which is preliminary data.</text>
</comment>
<proteinExistence type="predicted"/>
<name>A0A9P6KFY2_9FUNG</name>
<evidence type="ECO:0000256" key="2">
    <source>
        <dbReference type="SAM" id="Phobius"/>
    </source>
</evidence>
<keyword evidence="2" id="KW-0812">Transmembrane</keyword>
<dbReference type="EMBL" id="JAABOA010000496">
    <property type="protein sequence ID" value="KAF9584124.1"/>
    <property type="molecule type" value="Genomic_DNA"/>
</dbReference>
<feature type="transmembrane region" description="Helical" evidence="2">
    <location>
        <begin position="183"/>
        <end position="205"/>
    </location>
</feature>
<dbReference type="OrthoDB" id="2396647at2759"/>
<sequence length="229" mass="25177">MESTPPSLHPQNPTAISSDGSHTSTSLAQSPIQHPPPLEEPRPARINPNSQSEHNGEAMQDNILLPQTVVDCSNIKDHGSGSAETLISQATWAPHTDQTLDRVASVKRSLEQTMNSSPSSLESIHHLASSSEPHDADENWDMAIEGRHPPKIQNSFYTRFFGLEKPDAKASVIVQSPCVSTGWLLAIRGFLFVYTFIVLLADLILTDRPQYTFCYLTQLSYLGLIAYLG</sequence>
<keyword evidence="2" id="KW-1133">Transmembrane helix</keyword>
<evidence type="ECO:0000313" key="3">
    <source>
        <dbReference type="EMBL" id="KAF9584124.1"/>
    </source>
</evidence>
<keyword evidence="4" id="KW-1185">Reference proteome</keyword>
<reference evidence="3" key="1">
    <citation type="journal article" date="2020" name="Fungal Divers.">
        <title>Resolving the Mortierellaceae phylogeny through synthesis of multi-gene phylogenetics and phylogenomics.</title>
        <authorList>
            <person name="Vandepol N."/>
            <person name="Liber J."/>
            <person name="Desiro A."/>
            <person name="Na H."/>
            <person name="Kennedy M."/>
            <person name="Barry K."/>
            <person name="Grigoriev I.V."/>
            <person name="Miller A.N."/>
            <person name="O'Donnell K."/>
            <person name="Stajich J.E."/>
            <person name="Bonito G."/>
        </authorList>
    </citation>
    <scope>NUCLEOTIDE SEQUENCE</scope>
    <source>
        <strain evidence="3">KOD1015</strain>
    </source>
</reference>
<feature type="non-terminal residue" evidence="3">
    <location>
        <position position="229"/>
    </location>
</feature>
<protein>
    <submittedName>
        <fullName evidence="3">Uncharacterized protein</fullName>
    </submittedName>
</protein>
<dbReference type="Proteomes" id="UP000780801">
    <property type="component" value="Unassembled WGS sequence"/>
</dbReference>
<gene>
    <name evidence="3" type="ORF">BGW38_007502</name>
</gene>
<keyword evidence="2" id="KW-0472">Membrane</keyword>
<accession>A0A9P6KFY2</accession>
<dbReference type="AlphaFoldDB" id="A0A9P6KFY2"/>
<feature type="region of interest" description="Disordered" evidence="1">
    <location>
        <begin position="1"/>
        <end position="55"/>
    </location>
</feature>
<feature type="compositionally biased region" description="Polar residues" evidence="1">
    <location>
        <begin position="1"/>
        <end position="32"/>
    </location>
</feature>
<evidence type="ECO:0000313" key="4">
    <source>
        <dbReference type="Proteomes" id="UP000780801"/>
    </source>
</evidence>